<evidence type="ECO:0000259" key="1">
    <source>
        <dbReference type="Pfam" id="PF07728"/>
    </source>
</evidence>
<dbReference type="PANTHER" id="PTHR37291">
    <property type="entry name" value="5-METHYLCYTOSINE-SPECIFIC RESTRICTION ENZYME B"/>
    <property type="match status" value="1"/>
</dbReference>
<reference evidence="2 3" key="1">
    <citation type="submission" date="2022-03" db="EMBL/GenBank/DDBJ databases">
        <title>Chryseobacterium sp. isolated from the Andong Sikhe.</title>
        <authorList>
            <person name="Won M."/>
            <person name="Kim S.-J."/>
            <person name="Kwon S.-W."/>
        </authorList>
    </citation>
    <scope>NUCLEOTIDE SEQUENCE [LARGE SCALE GENOMIC DNA]</scope>
    <source>
        <strain evidence="2 3">ADR-1</strain>
    </source>
</reference>
<feature type="domain" description="ATPase dynein-related AAA" evidence="1">
    <location>
        <begin position="545"/>
        <end position="676"/>
    </location>
</feature>
<sequence length="811" mass="93656">MKEFKNVKLYDWVDFFKSVCKAIDLIGQDKEKRNILLKEKAKDVFGETHPIYTNPEVDPLSFVYTLAQKNTKNQRVVSFQNCIDAFSLDIDLPTDWHFPTPTPQTKSLYYKKGEYIDNDGISISVDIIWGLFSDAINDRNLNNEQFKNILSIINVGVVKLTQTLFLINAEKFLPIDERTATLLPTSTNIGKEINNIGLAKYEQLLEFYKEKFPNCYPYEVNLFLSQFTGKEKQHALKKNFCQISTMVDGQKHNDYYDDFVRNNEVRAGSSGDHKTRGGEYPLDKVFDGNIVIVRRGTKNMAGIGVILNNEYLENGYAEDKVIKIVWINKSQRKLNNAIGDWSGFNIATADTIQKVKEGYSDTFSLIDSLTVSKNNTISNDSKSNIMDNDNLNQILYGPPGTGKTHRLQNEFFDKFTLKGSSLSRDQFLENLVSELSWWQVISIALLDLETAKVNTIYDHELVKIKEKLSNSNNVRPTIWRQLQSHTILECPNVKVRDRSEPLYFSKDEDSNWTIDVELLNQYYPEASEILNSTQNFIGNAETLVKNYDFVTFHQSFSYEDFIEGIKPRLEEDETELGFEIKDGIFKKLCLKATADPDSNYAIFIDEINRGNVSAIFGELITLIEEDKRLGAKNELKIKLPYSKRDFGIPSNLYIIGTMNTADRSVEALDTALRRRFSFIEMMPELKVVEQKEFIDYLRVDIMEKINQRIELLLDKNYTLGHSYFIKEDFKKSFKNEIIPLLQEYFYNDYGKIGLILGKGFVREKEISKINTQNIFAEFETRNEIEILKSYELIPFEDDAFNFDIALETLLA</sequence>
<evidence type="ECO:0000313" key="3">
    <source>
        <dbReference type="Proteomes" id="UP000831068"/>
    </source>
</evidence>
<organism evidence="2 3">
    <name type="scientific">Chryseobacterium oryzae</name>
    <dbReference type="NCBI Taxonomy" id="2929799"/>
    <lineage>
        <taxon>Bacteria</taxon>
        <taxon>Pseudomonadati</taxon>
        <taxon>Bacteroidota</taxon>
        <taxon>Flavobacteriia</taxon>
        <taxon>Flavobacteriales</taxon>
        <taxon>Weeksellaceae</taxon>
        <taxon>Chryseobacterium group</taxon>
        <taxon>Chryseobacterium</taxon>
    </lineage>
</organism>
<dbReference type="SUPFAM" id="SSF52540">
    <property type="entry name" value="P-loop containing nucleoside triphosphate hydrolases"/>
    <property type="match status" value="1"/>
</dbReference>
<dbReference type="EMBL" id="CP094529">
    <property type="protein sequence ID" value="UOE37302.1"/>
    <property type="molecule type" value="Genomic_DNA"/>
</dbReference>
<dbReference type="RefSeq" id="WP_243575809.1">
    <property type="nucleotide sequence ID" value="NZ_CP094529.1"/>
</dbReference>
<protein>
    <submittedName>
        <fullName evidence="2">AAA family ATPase</fullName>
    </submittedName>
</protein>
<gene>
    <name evidence="2" type="ORF">MTP08_09505</name>
</gene>
<dbReference type="InterPro" id="IPR052934">
    <property type="entry name" value="Methyl-DNA_Rec/Restrict_Enz"/>
</dbReference>
<dbReference type="Gene3D" id="3.40.50.300">
    <property type="entry name" value="P-loop containing nucleotide triphosphate hydrolases"/>
    <property type="match status" value="1"/>
</dbReference>
<dbReference type="InterPro" id="IPR011704">
    <property type="entry name" value="ATPase_dyneun-rel_AAA"/>
</dbReference>
<dbReference type="Pfam" id="PF07728">
    <property type="entry name" value="AAA_5"/>
    <property type="match status" value="1"/>
</dbReference>
<evidence type="ECO:0000313" key="2">
    <source>
        <dbReference type="EMBL" id="UOE37302.1"/>
    </source>
</evidence>
<dbReference type="InterPro" id="IPR027417">
    <property type="entry name" value="P-loop_NTPase"/>
</dbReference>
<keyword evidence="3" id="KW-1185">Reference proteome</keyword>
<dbReference type="Proteomes" id="UP000831068">
    <property type="component" value="Chromosome"/>
</dbReference>
<dbReference type="PANTHER" id="PTHR37291:SF1">
    <property type="entry name" value="TYPE IV METHYL-DIRECTED RESTRICTION ENZYME ECOKMCRB SUBUNIT"/>
    <property type="match status" value="1"/>
</dbReference>
<proteinExistence type="predicted"/>
<name>A0ABY4BDU7_9FLAO</name>
<accession>A0ABY4BDU7</accession>